<keyword evidence="3" id="KW-1185">Reference proteome</keyword>
<dbReference type="Proteomes" id="UP000641954">
    <property type="component" value="Unassembled WGS sequence"/>
</dbReference>
<dbReference type="EMBL" id="JACJSK010000057">
    <property type="protein sequence ID" value="MBD2547100.1"/>
    <property type="molecule type" value="Genomic_DNA"/>
</dbReference>
<feature type="domain" description="Extensin" evidence="1">
    <location>
        <begin position="7"/>
        <end position="35"/>
    </location>
</feature>
<reference evidence="2 3" key="1">
    <citation type="journal article" date="2020" name="ISME J.">
        <title>Comparative genomics reveals insights into cyanobacterial evolution and habitat adaptation.</title>
        <authorList>
            <person name="Chen M.Y."/>
            <person name="Teng W.K."/>
            <person name="Zhao L."/>
            <person name="Hu C.X."/>
            <person name="Zhou Y.K."/>
            <person name="Han B.P."/>
            <person name="Song L.R."/>
            <person name="Shu W.S."/>
        </authorList>
    </citation>
    <scope>NUCLEOTIDE SEQUENCE [LARGE SCALE GENOMIC DNA]</scope>
    <source>
        <strain evidence="2 3">FACHB-1370</strain>
    </source>
</reference>
<comment type="caution">
    <text evidence="2">The sequence shown here is derived from an EMBL/GenBank/DDBJ whole genome shotgun (WGS) entry which is preliminary data.</text>
</comment>
<evidence type="ECO:0000313" key="3">
    <source>
        <dbReference type="Proteomes" id="UP000641954"/>
    </source>
</evidence>
<protein>
    <recommendedName>
        <fullName evidence="1">Extensin domain-containing protein</fullName>
    </recommendedName>
</protein>
<sequence length="38" mass="4520">MNHFVIHSYSYKSPPPRVRCDVIHSYSYKSPPPRVRCD</sequence>
<organism evidence="2 3">
    <name type="scientific">Planktothricoides raciborskii FACHB-1370</name>
    <dbReference type="NCBI Taxonomy" id="2949576"/>
    <lineage>
        <taxon>Bacteria</taxon>
        <taxon>Bacillati</taxon>
        <taxon>Cyanobacteriota</taxon>
        <taxon>Cyanophyceae</taxon>
        <taxon>Oscillatoriophycideae</taxon>
        <taxon>Oscillatoriales</taxon>
        <taxon>Oscillatoriaceae</taxon>
        <taxon>Planktothricoides</taxon>
    </lineage>
</organism>
<evidence type="ECO:0000259" key="1">
    <source>
        <dbReference type="Pfam" id="PF04554"/>
    </source>
</evidence>
<dbReference type="InterPro" id="IPR006706">
    <property type="entry name" value="Extensin_dom"/>
</dbReference>
<dbReference type="Pfam" id="PF04554">
    <property type="entry name" value="Extensin_2"/>
    <property type="match status" value="1"/>
</dbReference>
<evidence type="ECO:0000313" key="2">
    <source>
        <dbReference type="EMBL" id="MBD2547100.1"/>
    </source>
</evidence>
<proteinExistence type="predicted"/>
<accession>A0ABR8EKN3</accession>
<name>A0ABR8EKN3_9CYAN</name>
<gene>
    <name evidence="2" type="ORF">H6G72_25395</name>
</gene>